<feature type="transmembrane region" description="Helical" evidence="1">
    <location>
        <begin position="164"/>
        <end position="184"/>
    </location>
</feature>
<evidence type="ECO:0000313" key="2">
    <source>
        <dbReference type="EMBL" id="OJJ42094.1"/>
    </source>
</evidence>
<feature type="transmembrane region" description="Helical" evidence="1">
    <location>
        <begin position="242"/>
        <end position="259"/>
    </location>
</feature>
<keyword evidence="3" id="KW-1185">Reference proteome</keyword>
<dbReference type="OrthoDB" id="5412502at2759"/>
<dbReference type="VEuPathDB" id="FungiDB:ASPZODRAFT_137484"/>
<feature type="transmembrane region" description="Helical" evidence="1">
    <location>
        <begin position="265"/>
        <end position="287"/>
    </location>
</feature>
<dbReference type="AlphaFoldDB" id="A0A1L9S4M7"/>
<keyword evidence="1" id="KW-1133">Transmembrane helix</keyword>
<protein>
    <submittedName>
        <fullName evidence="2">Uncharacterized protein</fullName>
    </submittedName>
</protein>
<name>A0A1L9S4M7_9EURO</name>
<reference evidence="3" key="1">
    <citation type="journal article" date="2017" name="Genome Biol.">
        <title>Comparative genomics reveals high biological diversity and specific adaptations in the industrially and medically important fungal genus Aspergillus.</title>
        <authorList>
            <person name="de Vries R.P."/>
            <person name="Riley R."/>
            <person name="Wiebenga A."/>
            <person name="Aguilar-Osorio G."/>
            <person name="Amillis S."/>
            <person name="Uchima C.A."/>
            <person name="Anderluh G."/>
            <person name="Asadollahi M."/>
            <person name="Askin M."/>
            <person name="Barry K."/>
            <person name="Battaglia E."/>
            <person name="Bayram O."/>
            <person name="Benocci T."/>
            <person name="Braus-Stromeyer S.A."/>
            <person name="Caldana C."/>
            <person name="Canovas D."/>
            <person name="Cerqueira G.C."/>
            <person name="Chen F."/>
            <person name="Chen W."/>
            <person name="Choi C."/>
            <person name="Clum A."/>
            <person name="Dos Santos R.A."/>
            <person name="Damasio A.R."/>
            <person name="Diallinas G."/>
            <person name="Emri T."/>
            <person name="Fekete E."/>
            <person name="Flipphi M."/>
            <person name="Freyberg S."/>
            <person name="Gallo A."/>
            <person name="Gournas C."/>
            <person name="Habgood R."/>
            <person name="Hainaut M."/>
            <person name="Harispe M.L."/>
            <person name="Henrissat B."/>
            <person name="Hilden K.S."/>
            <person name="Hope R."/>
            <person name="Hossain A."/>
            <person name="Karabika E."/>
            <person name="Karaffa L."/>
            <person name="Karanyi Z."/>
            <person name="Krasevec N."/>
            <person name="Kuo A."/>
            <person name="Kusch H."/>
            <person name="LaButti K."/>
            <person name="Lagendijk E.L."/>
            <person name="Lapidus A."/>
            <person name="Levasseur A."/>
            <person name="Lindquist E."/>
            <person name="Lipzen A."/>
            <person name="Logrieco A.F."/>
            <person name="MacCabe A."/>
            <person name="Maekelae M.R."/>
            <person name="Malavazi I."/>
            <person name="Melin P."/>
            <person name="Meyer V."/>
            <person name="Mielnichuk N."/>
            <person name="Miskei M."/>
            <person name="Molnar A.P."/>
            <person name="Mule G."/>
            <person name="Ngan C.Y."/>
            <person name="Orejas M."/>
            <person name="Orosz E."/>
            <person name="Ouedraogo J.P."/>
            <person name="Overkamp K.M."/>
            <person name="Park H.-S."/>
            <person name="Perrone G."/>
            <person name="Piumi F."/>
            <person name="Punt P.J."/>
            <person name="Ram A.F."/>
            <person name="Ramon A."/>
            <person name="Rauscher S."/>
            <person name="Record E."/>
            <person name="Riano-Pachon D.M."/>
            <person name="Robert V."/>
            <person name="Roehrig J."/>
            <person name="Ruller R."/>
            <person name="Salamov A."/>
            <person name="Salih N.S."/>
            <person name="Samson R.A."/>
            <person name="Sandor E."/>
            <person name="Sanguinetti M."/>
            <person name="Schuetze T."/>
            <person name="Sepcic K."/>
            <person name="Shelest E."/>
            <person name="Sherlock G."/>
            <person name="Sophianopoulou V."/>
            <person name="Squina F.M."/>
            <person name="Sun H."/>
            <person name="Susca A."/>
            <person name="Todd R.B."/>
            <person name="Tsang A."/>
            <person name="Unkles S.E."/>
            <person name="van de Wiele N."/>
            <person name="van Rossen-Uffink D."/>
            <person name="Oliveira J.V."/>
            <person name="Vesth T.C."/>
            <person name="Visser J."/>
            <person name="Yu J.-H."/>
            <person name="Zhou M."/>
            <person name="Andersen M.R."/>
            <person name="Archer D.B."/>
            <person name="Baker S.E."/>
            <person name="Benoit I."/>
            <person name="Brakhage A.A."/>
            <person name="Braus G.H."/>
            <person name="Fischer R."/>
            <person name="Frisvad J.C."/>
            <person name="Goldman G.H."/>
            <person name="Houbraken J."/>
            <person name="Oakley B."/>
            <person name="Pocsi I."/>
            <person name="Scazzocchio C."/>
            <person name="Seiboth B."/>
            <person name="vanKuyk P.A."/>
            <person name="Wortman J."/>
            <person name="Dyer P.S."/>
            <person name="Grigoriev I.V."/>
        </authorList>
    </citation>
    <scope>NUCLEOTIDE SEQUENCE [LARGE SCALE GENOMIC DNA]</scope>
    <source>
        <strain evidence="3">CBS 506.65</strain>
    </source>
</reference>
<evidence type="ECO:0000313" key="3">
    <source>
        <dbReference type="Proteomes" id="UP000184188"/>
    </source>
</evidence>
<sequence length="381" mass="42104">MGWFPRSIDSEANQWQFDIVGLLAVIGGSALEKHLPAITASPFSAFPRLLPAPESLLSTERSHRLPAVKNIRVVGIQSGNLVGELNYFADLIHNVESLPSFMVKVCHIRHHRDVEGQDKPGQQGDSGRPIRIQPFCWLNIVTWLSVLILAGLLVAAGVLHDGVALLALATMSCSTSAASLSALWSPSLAQRTASNQVPPANVVLVTRGGAFVVVNCDEYVCRELYTGKDDCSYRYNRTGHRSLLATSTLLLMAAVILFGSCTWRMQIAVGSAYIVLNAMYWLLALLVEPRDIWDLTRYEVEEESSTRATNFTQALWLAIHHAGDTKWVRRADAAPISDAWDQWLAEAKRNVHNIDWDAVGCKDRLMRAAVEEHKSTVALLR</sequence>
<dbReference type="EMBL" id="KV878369">
    <property type="protein sequence ID" value="OJJ42094.1"/>
    <property type="molecule type" value="Genomic_DNA"/>
</dbReference>
<evidence type="ECO:0000256" key="1">
    <source>
        <dbReference type="SAM" id="Phobius"/>
    </source>
</evidence>
<keyword evidence="1" id="KW-0472">Membrane</keyword>
<feature type="transmembrane region" description="Helical" evidence="1">
    <location>
        <begin position="136"/>
        <end position="158"/>
    </location>
</feature>
<organism evidence="2 3">
    <name type="scientific">Penicilliopsis zonata CBS 506.65</name>
    <dbReference type="NCBI Taxonomy" id="1073090"/>
    <lineage>
        <taxon>Eukaryota</taxon>
        <taxon>Fungi</taxon>
        <taxon>Dikarya</taxon>
        <taxon>Ascomycota</taxon>
        <taxon>Pezizomycotina</taxon>
        <taxon>Eurotiomycetes</taxon>
        <taxon>Eurotiomycetidae</taxon>
        <taxon>Eurotiales</taxon>
        <taxon>Aspergillaceae</taxon>
        <taxon>Penicilliopsis</taxon>
    </lineage>
</organism>
<keyword evidence="1" id="KW-0812">Transmembrane</keyword>
<dbReference type="RefSeq" id="XP_022576604.1">
    <property type="nucleotide sequence ID" value="XM_022724337.1"/>
</dbReference>
<accession>A0A1L9S4M7</accession>
<dbReference type="GeneID" id="34610802"/>
<gene>
    <name evidence="2" type="ORF">ASPZODRAFT_137484</name>
</gene>
<proteinExistence type="predicted"/>
<dbReference type="Proteomes" id="UP000184188">
    <property type="component" value="Unassembled WGS sequence"/>
</dbReference>